<evidence type="ECO:0000259" key="1">
    <source>
        <dbReference type="Pfam" id="PF10106"/>
    </source>
</evidence>
<organism evidence="3 4">
    <name type="scientific">Klebsiella pneumoniae</name>
    <dbReference type="NCBI Taxonomy" id="573"/>
    <lineage>
        <taxon>Bacteria</taxon>
        <taxon>Pseudomonadati</taxon>
        <taxon>Pseudomonadota</taxon>
        <taxon>Gammaproteobacteria</taxon>
        <taxon>Enterobacterales</taxon>
        <taxon>Enterobacteriaceae</taxon>
        <taxon>Klebsiella/Raoultella group</taxon>
        <taxon>Klebsiella</taxon>
        <taxon>Klebsiella pneumoniae complex</taxon>
    </lineage>
</organism>
<dbReference type="Pfam" id="PF10106">
    <property type="entry name" value="DUF2345"/>
    <property type="match status" value="1"/>
</dbReference>
<proteinExistence type="predicted"/>
<name>A0A331XQM7_KLEPN</name>
<dbReference type="EMBL" id="UFEU01000006">
    <property type="protein sequence ID" value="SSK36559.1"/>
    <property type="molecule type" value="Genomic_DNA"/>
</dbReference>
<gene>
    <name evidence="2" type="ORF">FME62_05460</name>
    <name evidence="3" type="ORF">SAMEA4364603_02696</name>
</gene>
<dbReference type="AlphaFoldDB" id="A0A331XQM7"/>
<protein>
    <submittedName>
        <fullName evidence="2">DUF2345 domain-containing protein</fullName>
    </submittedName>
    <submittedName>
        <fullName evidence="3">VgrG protein</fullName>
    </submittedName>
</protein>
<dbReference type="InterPro" id="IPR018769">
    <property type="entry name" value="VgrG2_DUF2345"/>
</dbReference>
<dbReference type="Proteomes" id="UP000468995">
    <property type="component" value="Unassembled WGS sequence"/>
</dbReference>
<reference evidence="3 4" key="1">
    <citation type="submission" date="2018-07" db="EMBL/GenBank/DDBJ databases">
        <authorList>
            <consortium name="Pathogen Informatics"/>
        </authorList>
    </citation>
    <scope>NUCLEOTIDE SEQUENCE [LARGE SCALE GENOMIC DNA]</scope>
    <source>
        <strain evidence="3 4">4300STDY6470422</strain>
    </source>
</reference>
<evidence type="ECO:0000313" key="5">
    <source>
        <dbReference type="Proteomes" id="UP000468995"/>
    </source>
</evidence>
<reference evidence="2 5" key="2">
    <citation type="submission" date="2019-07" db="EMBL/GenBank/DDBJ databases">
        <title>Genome sequence of OXA-232-producing Klebsiella pneumoniae ST23 from septicemic neonate.</title>
        <authorList>
            <person name="Mukherjee S."/>
            <person name="Naha S."/>
            <person name="Bhadury P."/>
            <person name="Basu S."/>
        </authorList>
    </citation>
    <scope>NUCLEOTIDE SEQUENCE [LARGE SCALE GENOMIC DNA]</scope>
    <source>
        <strain evidence="2 5">EN5275</strain>
    </source>
</reference>
<evidence type="ECO:0000313" key="2">
    <source>
        <dbReference type="EMBL" id="MSS30235.1"/>
    </source>
</evidence>
<dbReference type="SUPFAM" id="SSF69349">
    <property type="entry name" value="Phage fibre proteins"/>
    <property type="match status" value="1"/>
</dbReference>
<sequence length="201" mass="21316">MVLVSGEDMQLSASDNMTLTAGKQLDVGVQKDFTLAAGKQLSLYSREGAKPFSSQNDIDIQAQGENITTWSTQDTHISSGKKLVVTAQDELTLVCGGCYIKIKGGNVEIGGPGKLLFKNTGIRKAGTGNMQGGMKSFEPSTFDEKFIIRNALTKEPMPGRAYKITMPDGSVISGVTDDSGATSLNSSDVIDNMIISLVKAN</sequence>
<feature type="domain" description="DUF2345" evidence="1">
    <location>
        <begin position="2"/>
        <end position="118"/>
    </location>
</feature>
<evidence type="ECO:0000313" key="3">
    <source>
        <dbReference type="EMBL" id="SSK36559.1"/>
    </source>
</evidence>
<dbReference type="EMBL" id="VINI01000003">
    <property type="protein sequence ID" value="MSS30235.1"/>
    <property type="molecule type" value="Genomic_DNA"/>
</dbReference>
<dbReference type="Proteomes" id="UP000252603">
    <property type="component" value="Unassembled WGS sequence"/>
</dbReference>
<dbReference type="SMR" id="A0A331XQM7"/>
<accession>A0A331XQM7</accession>
<evidence type="ECO:0000313" key="4">
    <source>
        <dbReference type="Proteomes" id="UP000252603"/>
    </source>
</evidence>